<dbReference type="EMBL" id="GL447391">
    <property type="protein sequence ID" value="EFN86488.1"/>
    <property type="molecule type" value="Genomic_DNA"/>
</dbReference>
<protein>
    <submittedName>
        <fullName evidence="1">Uncharacterized protein</fullName>
    </submittedName>
</protein>
<gene>
    <name evidence="1" type="ORF">EAI_14341</name>
</gene>
<keyword evidence="2" id="KW-1185">Reference proteome</keyword>
<evidence type="ECO:0000313" key="2">
    <source>
        <dbReference type="Proteomes" id="UP000008237"/>
    </source>
</evidence>
<reference evidence="1 2" key="1">
    <citation type="journal article" date="2010" name="Science">
        <title>Genomic comparison of the ants Camponotus floridanus and Harpegnathos saltator.</title>
        <authorList>
            <person name="Bonasio R."/>
            <person name="Zhang G."/>
            <person name="Ye C."/>
            <person name="Mutti N.S."/>
            <person name="Fang X."/>
            <person name="Qin N."/>
            <person name="Donahue G."/>
            <person name="Yang P."/>
            <person name="Li Q."/>
            <person name="Li C."/>
            <person name="Zhang P."/>
            <person name="Huang Z."/>
            <person name="Berger S.L."/>
            <person name="Reinberg D."/>
            <person name="Wang J."/>
            <person name="Liebig J."/>
        </authorList>
    </citation>
    <scope>NUCLEOTIDE SEQUENCE [LARGE SCALE GENOMIC DNA]</scope>
    <source>
        <strain evidence="1 2">R22 G/1</strain>
    </source>
</reference>
<dbReference type="InParanoid" id="E2BCU0"/>
<name>E2BCU0_HARSA</name>
<sequence>LKELNWELLLHSP</sequence>
<organism evidence="2">
    <name type="scientific">Harpegnathos saltator</name>
    <name type="common">Jerdon's jumping ant</name>
    <dbReference type="NCBI Taxonomy" id="610380"/>
    <lineage>
        <taxon>Eukaryota</taxon>
        <taxon>Metazoa</taxon>
        <taxon>Ecdysozoa</taxon>
        <taxon>Arthropoda</taxon>
        <taxon>Hexapoda</taxon>
        <taxon>Insecta</taxon>
        <taxon>Pterygota</taxon>
        <taxon>Neoptera</taxon>
        <taxon>Endopterygota</taxon>
        <taxon>Hymenoptera</taxon>
        <taxon>Apocrita</taxon>
        <taxon>Aculeata</taxon>
        <taxon>Formicoidea</taxon>
        <taxon>Formicidae</taxon>
        <taxon>Ponerinae</taxon>
        <taxon>Ponerini</taxon>
        <taxon>Harpegnathos</taxon>
    </lineage>
</organism>
<feature type="non-terminal residue" evidence="1">
    <location>
        <position position="13"/>
    </location>
</feature>
<proteinExistence type="predicted"/>
<accession>E2BCU0</accession>
<evidence type="ECO:0000313" key="1">
    <source>
        <dbReference type="EMBL" id="EFN86488.1"/>
    </source>
</evidence>
<dbReference type="Proteomes" id="UP000008237">
    <property type="component" value="Unassembled WGS sequence"/>
</dbReference>
<feature type="non-terminal residue" evidence="1">
    <location>
        <position position="1"/>
    </location>
</feature>